<dbReference type="PANTHER" id="PTHR24094">
    <property type="entry name" value="SECRETED PROTEIN"/>
    <property type="match status" value="1"/>
</dbReference>
<gene>
    <name evidence="3" type="ORF">CWC39_01025</name>
</gene>
<dbReference type="AlphaFoldDB" id="A0A364VDX1"/>
<feature type="domain" description="GmrSD restriction endonucleases C-terminal" evidence="2">
    <location>
        <begin position="138"/>
        <end position="223"/>
    </location>
</feature>
<dbReference type="GO" id="GO:0004519">
    <property type="term" value="F:endonuclease activity"/>
    <property type="evidence" value="ECO:0007669"/>
    <property type="project" value="UniProtKB-KW"/>
</dbReference>
<keyword evidence="1" id="KW-0472">Membrane</keyword>
<proteinExistence type="predicted"/>
<evidence type="ECO:0000313" key="4">
    <source>
        <dbReference type="Proteomes" id="UP000251047"/>
    </source>
</evidence>
<dbReference type="OrthoDB" id="5196645at2"/>
<reference evidence="3 4" key="1">
    <citation type="journal article" date="2018" name="Syst. Appl. Microbiol.">
        <title>Corynebacterium heidelbergense sp. nov., isolated from the preen glands of Egyptian geese (Alopochen aegyptiacus).</title>
        <authorList>
            <person name="Braun M.S."/>
            <person name="Wang E."/>
            <person name="Zimmermann S."/>
            <person name="Wink M."/>
        </authorList>
    </citation>
    <scope>NUCLEOTIDE SEQUENCE [LARGE SCALE GENOMIC DNA]</scope>
    <source>
        <strain evidence="3 4">DSM 104638</strain>
    </source>
</reference>
<protein>
    <submittedName>
        <fullName evidence="3">HNH endonuclease</fullName>
    </submittedName>
</protein>
<feature type="transmembrane region" description="Helical" evidence="1">
    <location>
        <begin position="16"/>
        <end position="34"/>
    </location>
</feature>
<dbReference type="InterPro" id="IPR011089">
    <property type="entry name" value="GmrSD_C"/>
</dbReference>
<evidence type="ECO:0000313" key="3">
    <source>
        <dbReference type="EMBL" id="RAV34840.1"/>
    </source>
</evidence>
<keyword evidence="1" id="KW-0812">Transmembrane</keyword>
<accession>A0A364VDX1</accession>
<dbReference type="Proteomes" id="UP000251047">
    <property type="component" value="Unassembled WGS sequence"/>
</dbReference>
<evidence type="ECO:0000259" key="2">
    <source>
        <dbReference type="Pfam" id="PF07510"/>
    </source>
</evidence>
<keyword evidence="3" id="KW-0378">Hydrolase</keyword>
<evidence type="ECO:0000256" key="1">
    <source>
        <dbReference type="SAM" id="Phobius"/>
    </source>
</evidence>
<keyword evidence="3" id="KW-0540">Nuclease</keyword>
<dbReference type="EMBL" id="PHQP01000004">
    <property type="protein sequence ID" value="RAV34840.1"/>
    <property type="molecule type" value="Genomic_DNA"/>
</dbReference>
<comment type="caution">
    <text evidence="3">The sequence shown here is derived from an EMBL/GenBank/DDBJ whole genome shotgun (WGS) entry which is preliminary data.</text>
</comment>
<dbReference type="PANTHER" id="PTHR24094:SF15">
    <property type="entry name" value="AMP-DEPENDENT SYNTHETASE_LIGASE DOMAIN-CONTAINING PROTEIN-RELATED"/>
    <property type="match status" value="1"/>
</dbReference>
<organism evidence="3 4">
    <name type="scientific">Corynebacterium heidelbergense</name>
    <dbReference type="NCBI Taxonomy" id="2055947"/>
    <lineage>
        <taxon>Bacteria</taxon>
        <taxon>Bacillati</taxon>
        <taxon>Actinomycetota</taxon>
        <taxon>Actinomycetes</taxon>
        <taxon>Mycobacteriales</taxon>
        <taxon>Corynebacteriaceae</taxon>
        <taxon>Corynebacterium</taxon>
    </lineage>
</organism>
<sequence length="235" mass="25339">MRRFSLSRYFPILDHPGWWGVVAVVCALILFFPVRTPPPPRTLQHHTAQALATVTVVPTRVHVIGYSRQQFGAGWASSATPDGWICTTRELSLLRVFGGAESSGSPPIRAASAGTEATCPRPGGVGVDEYTGSPIHPNNVDVDHIFPLAAAWDMGAHAWSAERRREFANDTGRNLAVTASAVNRDKGDAMPNRWLPPAPTAHCAYVARFLDVAVAYDLAVTAADVRTARKACDLT</sequence>
<dbReference type="Pfam" id="PF07510">
    <property type="entry name" value="GmrSD_C"/>
    <property type="match status" value="1"/>
</dbReference>
<name>A0A364VDX1_9CORY</name>
<keyword evidence="3" id="KW-0255">Endonuclease</keyword>
<keyword evidence="1" id="KW-1133">Transmembrane helix</keyword>